<dbReference type="Proteomes" id="UP000503820">
    <property type="component" value="Unassembled WGS sequence"/>
</dbReference>
<evidence type="ECO:0000256" key="2">
    <source>
        <dbReference type="SAM" id="MobiDB-lite"/>
    </source>
</evidence>
<evidence type="ECO:0000313" key="5">
    <source>
        <dbReference type="Proteomes" id="UP000503820"/>
    </source>
</evidence>
<keyword evidence="5" id="KW-1185">Reference proteome</keyword>
<dbReference type="Pfam" id="PF13432">
    <property type="entry name" value="TPR_16"/>
    <property type="match status" value="2"/>
</dbReference>
<dbReference type="SUPFAM" id="SSF52172">
    <property type="entry name" value="CheY-like"/>
    <property type="match status" value="1"/>
</dbReference>
<dbReference type="Pfam" id="PF00072">
    <property type="entry name" value="Response_reg"/>
    <property type="match status" value="1"/>
</dbReference>
<dbReference type="InterPro" id="IPR011006">
    <property type="entry name" value="CheY-like_superfamily"/>
</dbReference>
<dbReference type="RefSeq" id="WP_174410183.1">
    <property type="nucleotide sequence ID" value="NZ_BLVP01000008.1"/>
</dbReference>
<accession>A0A7J0BWQ7</accession>
<proteinExistence type="predicted"/>
<comment type="caution">
    <text evidence="1">Lacks conserved residue(s) required for the propagation of feature annotation.</text>
</comment>
<dbReference type="EMBL" id="BLVP01000008">
    <property type="protein sequence ID" value="GFM37605.1"/>
    <property type="molecule type" value="Genomic_DNA"/>
</dbReference>
<dbReference type="Gene3D" id="3.40.50.2300">
    <property type="match status" value="1"/>
</dbReference>
<feature type="compositionally biased region" description="Basic and acidic residues" evidence="2">
    <location>
        <begin position="68"/>
        <end position="81"/>
    </location>
</feature>
<organism evidence="4 5">
    <name type="scientific">Desulfovibrio psychrotolerans</name>
    <dbReference type="NCBI Taxonomy" id="415242"/>
    <lineage>
        <taxon>Bacteria</taxon>
        <taxon>Pseudomonadati</taxon>
        <taxon>Thermodesulfobacteriota</taxon>
        <taxon>Desulfovibrionia</taxon>
        <taxon>Desulfovibrionales</taxon>
        <taxon>Desulfovibrionaceae</taxon>
        <taxon>Desulfovibrio</taxon>
    </lineage>
</organism>
<dbReference type="Gene3D" id="1.25.40.10">
    <property type="entry name" value="Tetratricopeptide repeat domain"/>
    <property type="match status" value="2"/>
</dbReference>
<protein>
    <submittedName>
        <fullName evidence="4">Response regulator</fullName>
    </submittedName>
</protein>
<dbReference type="GO" id="GO:0000160">
    <property type="term" value="P:phosphorelay signal transduction system"/>
    <property type="evidence" value="ECO:0007669"/>
    <property type="project" value="InterPro"/>
</dbReference>
<sequence>MTKKNQSPFLSALVLADAEGVAAVDRTTLRTHGIRHVRVLSSGEEAARLLAREAARREKHRAALHQGRGQEEARDTRETGEARPTSPTCDLVLCNATLDDMEGTAFLRLIRKHPALASLPVILTAPSATREDVLKAIGAGCTGFLVRPYTTAAFAEQLELAARSAAMPDMARLMHSADTALGAEEFDNALATLGKVVTVAKPKAQECYEQGMAHLEARDYAAAIAAFNRAVRLNVLYAEAYMGLSHAWRGKGDQRKARKYMMMAGEAYARLEAFADARSVFSQLSQEWPDMPNLLLGTAGALVRQGNFQAAAMAYVEGYKLTPDADISTQVARACHFTDKPEEAAVALCRAMEKGGERDMAQRLYRRIIAIPERRPAPARKPLLAQFPMLNELLAVARYTMRAYREAHTAPPEQLAQDRRLRII</sequence>
<name>A0A7J0BWQ7_9BACT</name>
<dbReference type="InterPro" id="IPR001789">
    <property type="entry name" value="Sig_transdc_resp-reg_receiver"/>
</dbReference>
<dbReference type="AlphaFoldDB" id="A0A7J0BWQ7"/>
<feature type="region of interest" description="Disordered" evidence="2">
    <location>
        <begin position="57"/>
        <end position="86"/>
    </location>
</feature>
<comment type="caution">
    <text evidence="4">The sequence shown here is derived from an EMBL/GenBank/DDBJ whole genome shotgun (WGS) entry which is preliminary data.</text>
</comment>
<dbReference type="SUPFAM" id="SSF48452">
    <property type="entry name" value="TPR-like"/>
    <property type="match status" value="1"/>
</dbReference>
<evidence type="ECO:0000259" key="3">
    <source>
        <dbReference type="PROSITE" id="PS50110"/>
    </source>
</evidence>
<evidence type="ECO:0000313" key="4">
    <source>
        <dbReference type="EMBL" id="GFM37605.1"/>
    </source>
</evidence>
<dbReference type="InterPro" id="IPR011990">
    <property type="entry name" value="TPR-like_helical_dom_sf"/>
</dbReference>
<reference evidence="4 5" key="1">
    <citation type="submission" date="2020-05" db="EMBL/GenBank/DDBJ databases">
        <title>Draft genome sequence of Desulfovibrio psychrotolerans JS1T.</title>
        <authorList>
            <person name="Ueno A."/>
            <person name="Tamazawa S."/>
            <person name="Tamamura S."/>
            <person name="Murakami T."/>
            <person name="Kiyama T."/>
            <person name="Inomata H."/>
            <person name="Amano Y."/>
            <person name="Miyakawa K."/>
            <person name="Tamaki H."/>
            <person name="Naganuma T."/>
            <person name="Kaneko K."/>
        </authorList>
    </citation>
    <scope>NUCLEOTIDE SEQUENCE [LARGE SCALE GENOMIC DNA]</scope>
    <source>
        <strain evidence="4 5">JS1</strain>
    </source>
</reference>
<dbReference type="PROSITE" id="PS50110">
    <property type="entry name" value="RESPONSE_REGULATORY"/>
    <property type="match status" value="1"/>
</dbReference>
<evidence type="ECO:0000256" key="1">
    <source>
        <dbReference type="PROSITE-ProRule" id="PRU00169"/>
    </source>
</evidence>
<gene>
    <name evidence="4" type="ORF">DSM19430T_22890</name>
</gene>
<feature type="domain" description="Response regulatory" evidence="3">
    <location>
        <begin position="11"/>
        <end position="162"/>
    </location>
</feature>